<evidence type="ECO:0000256" key="2">
    <source>
        <dbReference type="SAM" id="SignalP"/>
    </source>
</evidence>
<dbReference type="EMBL" id="JBHTGQ010000011">
    <property type="protein sequence ID" value="MFC7749331.1"/>
    <property type="molecule type" value="Genomic_DNA"/>
</dbReference>
<comment type="caution">
    <text evidence="3">The sequence shown here is derived from an EMBL/GenBank/DDBJ whole genome shotgun (WGS) entry which is preliminary data.</text>
</comment>
<evidence type="ECO:0000313" key="4">
    <source>
        <dbReference type="Proteomes" id="UP001596528"/>
    </source>
</evidence>
<dbReference type="Proteomes" id="UP001596528">
    <property type="component" value="Unassembled WGS sequence"/>
</dbReference>
<accession>A0ABW2V3F9</accession>
<feature type="signal peptide" evidence="2">
    <location>
        <begin position="1"/>
        <end position="26"/>
    </location>
</feature>
<gene>
    <name evidence="3" type="ORF">ACFQWB_05155</name>
</gene>
<sequence length="185" mass="19712">MKASWRKTWAPLTLALSVALAGSAYAADADSQAEQKQIQPEGKGFAWKHGKGSVLHGWVGLKSEELLTLLGVTKEELKEALQSGKTLAALAEEKGVGTQAVVDLLAKEAVAKLDEKLAAGKLTQEQYDKRKAELIEHITKRVNGELAVKDKWKEAVKRVGKGFGGKNRGASTDNQPAPAQGGESA</sequence>
<organism evidence="3 4">
    <name type="scientific">Paenibacillus thermoaerophilus</name>
    <dbReference type="NCBI Taxonomy" id="1215385"/>
    <lineage>
        <taxon>Bacteria</taxon>
        <taxon>Bacillati</taxon>
        <taxon>Bacillota</taxon>
        <taxon>Bacilli</taxon>
        <taxon>Bacillales</taxon>
        <taxon>Paenibacillaceae</taxon>
        <taxon>Paenibacillus</taxon>
    </lineage>
</organism>
<evidence type="ECO:0000256" key="1">
    <source>
        <dbReference type="SAM" id="MobiDB-lite"/>
    </source>
</evidence>
<name>A0ABW2V3F9_9BACL</name>
<proteinExistence type="predicted"/>
<feature type="region of interest" description="Disordered" evidence="1">
    <location>
        <begin position="161"/>
        <end position="185"/>
    </location>
</feature>
<feature type="chain" id="PRO_5047029799" evidence="2">
    <location>
        <begin position="27"/>
        <end position="185"/>
    </location>
</feature>
<evidence type="ECO:0000313" key="3">
    <source>
        <dbReference type="EMBL" id="MFC7749331.1"/>
    </source>
</evidence>
<reference evidence="4" key="1">
    <citation type="journal article" date="2019" name="Int. J. Syst. Evol. Microbiol.">
        <title>The Global Catalogue of Microorganisms (GCM) 10K type strain sequencing project: providing services to taxonomists for standard genome sequencing and annotation.</title>
        <authorList>
            <consortium name="The Broad Institute Genomics Platform"/>
            <consortium name="The Broad Institute Genome Sequencing Center for Infectious Disease"/>
            <person name="Wu L."/>
            <person name="Ma J."/>
        </authorList>
    </citation>
    <scope>NUCLEOTIDE SEQUENCE [LARGE SCALE GENOMIC DNA]</scope>
    <source>
        <strain evidence="4">JCM 18657</strain>
    </source>
</reference>
<keyword evidence="2" id="KW-0732">Signal</keyword>
<dbReference type="RefSeq" id="WP_138789589.1">
    <property type="nucleotide sequence ID" value="NZ_JBHTGQ010000011.1"/>
</dbReference>
<protein>
    <submittedName>
        <fullName evidence="3">Uncharacterized protein</fullName>
    </submittedName>
</protein>
<keyword evidence="4" id="KW-1185">Reference proteome</keyword>